<dbReference type="PANTHER" id="PTHR46807:SF1">
    <property type="entry name" value="TRANSCRIPTION FACTOR PIF3"/>
    <property type="match status" value="1"/>
</dbReference>
<dbReference type="EMBL" id="JBBPBM010000002">
    <property type="protein sequence ID" value="KAK8596533.1"/>
    <property type="molecule type" value="Genomic_DNA"/>
</dbReference>
<dbReference type="InterPro" id="IPR044273">
    <property type="entry name" value="PIF3-like"/>
</dbReference>
<protein>
    <submittedName>
        <fullName evidence="1">Uncharacterized protein</fullName>
    </submittedName>
</protein>
<proteinExistence type="predicted"/>
<keyword evidence="2" id="KW-1185">Reference proteome</keyword>
<organism evidence="1 2">
    <name type="scientific">Hibiscus sabdariffa</name>
    <name type="common">roselle</name>
    <dbReference type="NCBI Taxonomy" id="183260"/>
    <lineage>
        <taxon>Eukaryota</taxon>
        <taxon>Viridiplantae</taxon>
        <taxon>Streptophyta</taxon>
        <taxon>Embryophyta</taxon>
        <taxon>Tracheophyta</taxon>
        <taxon>Spermatophyta</taxon>
        <taxon>Magnoliopsida</taxon>
        <taxon>eudicotyledons</taxon>
        <taxon>Gunneridae</taxon>
        <taxon>Pentapetalae</taxon>
        <taxon>rosids</taxon>
        <taxon>malvids</taxon>
        <taxon>Malvales</taxon>
        <taxon>Malvaceae</taxon>
        <taxon>Malvoideae</taxon>
        <taxon>Hibiscus</taxon>
    </lineage>
</organism>
<name>A0ABR2G7Q1_9ROSI</name>
<dbReference type="Proteomes" id="UP001472677">
    <property type="component" value="Unassembled WGS sequence"/>
</dbReference>
<sequence>MAGGSLIHLRTRTHSSFTATDLSFVPENDIVELVWENGQVSMQGQSSKARKMPSCNSLPSHIAKIYKIEERSSLQIGA</sequence>
<comment type="caution">
    <text evidence="1">The sequence shown here is derived from an EMBL/GenBank/DDBJ whole genome shotgun (WGS) entry which is preliminary data.</text>
</comment>
<evidence type="ECO:0000313" key="2">
    <source>
        <dbReference type="Proteomes" id="UP001472677"/>
    </source>
</evidence>
<dbReference type="PANTHER" id="PTHR46807">
    <property type="entry name" value="TRANSCRIPTION FACTOR PIF3"/>
    <property type="match status" value="1"/>
</dbReference>
<reference evidence="1 2" key="1">
    <citation type="journal article" date="2024" name="G3 (Bethesda)">
        <title>Genome assembly of Hibiscus sabdariffa L. provides insights into metabolisms of medicinal natural products.</title>
        <authorList>
            <person name="Kim T."/>
        </authorList>
    </citation>
    <scope>NUCLEOTIDE SEQUENCE [LARGE SCALE GENOMIC DNA]</scope>
    <source>
        <strain evidence="1">TK-2024</strain>
        <tissue evidence="1">Old leaves</tissue>
    </source>
</reference>
<accession>A0ABR2G7Q1</accession>
<gene>
    <name evidence="1" type="ORF">V6N12_065019</name>
</gene>
<evidence type="ECO:0000313" key="1">
    <source>
        <dbReference type="EMBL" id="KAK8596533.1"/>
    </source>
</evidence>